<feature type="transmembrane region" description="Helical" evidence="1">
    <location>
        <begin position="383"/>
        <end position="402"/>
    </location>
</feature>
<keyword evidence="1" id="KW-0472">Membrane</keyword>
<dbReference type="EMBL" id="JH658164">
    <property type="protein sequence ID" value="EXM13232.1"/>
    <property type="molecule type" value="Genomic_DNA"/>
</dbReference>
<proteinExistence type="predicted"/>
<sequence>MERVVLEKRQQILGDEHPHTTRTAECLRHVPFALSAVQLLQHVVAIRKKTLVEDHPSRLASQHMLVGAYRADNQGRVSIKHNRVEQNKWNLPKHQVAAAYVQTEFADVDETSAPLNPSTSSVSPDVRQLFDKWGGKELSVILSREEACQYYATCRPVFQSSNNQRLPFTNLDCNPDTKATPALGTRAIHNTQGAADVINRPDPTIQTHLTAGLATPQNCQETEIYWCVDKIFDEPIKTVFCCIERADQIREDSSFYRQVNHKLRSAGGTGLKGWITPYISWKRVTAVEFIKFLRVRGDWVKRDKAELPRSNDYEHNVGTPEVTRMKILAEELIAGLHDPKGAEVGNYMVNALPKRRCPPPLPIARGTEAWGLHAKMGFSAGRIVWWFISSIIFLVAFATVWLATVDKTDVQTALTPGTAIVAVLTLMLGIFQVLNQ</sequence>
<dbReference type="HOGENOM" id="CLU_628564_0_0_1"/>
<reference evidence="2" key="2">
    <citation type="submission" date="2012-05" db="EMBL/GenBank/DDBJ databases">
        <title>The Genome Annotation of Fusarium oxysporum Cotton.</title>
        <authorList>
            <consortium name="The Broad Institute Genomics Platform"/>
            <person name="Ma L.-J."/>
            <person name="Corby-Kistler H."/>
            <person name="Broz K."/>
            <person name="Gale L.R."/>
            <person name="Jonkers W."/>
            <person name="O'Donnell K."/>
            <person name="Ploetz R."/>
            <person name="Steinberg C."/>
            <person name="Schwartz D.C."/>
            <person name="VanEtten H."/>
            <person name="Zhou S."/>
            <person name="Young S.K."/>
            <person name="Zeng Q."/>
            <person name="Gargeya S."/>
            <person name="Fitzgerald M."/>
            <person name="Abouelleil A."/>
            <person name="Alvarado L."/>
            <person name="Chapman S.B."/>
            <person name="Gainer-Dewar J."/>
            <person name="Goldberg J."/>
            <person name="Griggs A."/>
            <person name="Gujja S."/>
            <person name="Hansen M."/>
            <person name="Howarth C."/>
            <person name="Imamovic A."/>
            <person name="Ireland A."/>
            <person name="Larimer J."/>
            <person name="McCowan C."/>
            <person name="Murphy C."/>
            <person name="Pearson M."/>
            <person name="Poon T.W."/>
            <person name="Priest M."/>
            <person name="Roberts A."/>
            <person name="Saif S."/>
            <person name="Shea T."/>
            <person name="Sykes S."/>
            <person name="Wortman J."/>
            <person name="Nusbaum C."/>
            <person name="Birren B."/>
        </authorList>
    </citation>
    <scope>NUCLEOTIDE SEQUENCE</scope>
    <source>
        <strain evidence="2">25433</strain>
    </source>
</reference>
<evidence type="ECO:0000313" key="2">
    <source>
        <dbReference type="EMBL" id="EXM13232.1"/>
    </source>
</evidence>
<dbReference type="AlphaFoldDB" id="X0KWS6"/>
<organism evidence="2">
    <name type="scientific">Fusarium oxysporum f. sp. vasinfectum 25433</name>
    <dbReference type="NCBI Taxonomy" id="1089449"/>
    <lineage>
        <taxon>Eukaryota</taxon>
        <taxon>Fungi</taxon>
        <taxon>Dikarya</taxon>
        <taxon>Ascomycota</taxon>
        <taxon>Pezizomycotina</taxon>
        <taxon>Sordariomycetes</taxon>
        <taxon>Hypocreomycetidae</taxon>
        <taxon>Hypocreales</taxon>
        <taxon>Nectriaceae</taxon>
        <taxon>Fusarium</taxon>
        <taxon>Fusarium oxysporum species complex</taxon>
    </lineage>
</organism>
<accession>X0KWS6</accession>
<dbReference type="Proteomes" id="UP000030701">
    <property type="component" value="Unassembled WGS sequence"/>
</dbReference>
<dbReference type="Pfam" id="PF13374">
    <property type="entry name" value="TPR_10"/>
    <property type="match status" value="1"/>
</dbReference>
<gene>
    <name evidence="2" type="ORF">FOTG_18312</name>
</gene>
<dbReference type="InterPro" id="IPR011990">
    <property type="entry name" value="TPR-like_helical_dom_sf"/>
</dbReference>
<dbReference type="Gene3D" id="1.25.40.10">
    <property type="entry name" value="Tetratricopeptide repeat domain"/>
    <property type="match status" value="1"/>
</dbReference>
<evidence type="ECO:0000256" key="1">
    <source>
        <dbReference type="SAM" id="Phobius"/>
    </source>
</evidence>
<keyword evidence="1" id="KW-1133">Transmembrane helix</keyword>
<keyword evidence="1" id="KW-0812">Transmembrane</keyword>
<name>X0KWS6_FUSOX</name>
<protein>
    <submittedName>
        <fullName evidence="2">Uncharacterized protein</fullName>
    </submittedName>
</protein>
<feature type="transmembrane region" description="Helical" evidence="1">
    <location>
        <begin position="414"/>
        <end position="434"/>
    </location>
</feature>
<reference evidence="2" key="1">
    <citation type="submission" date="2011-11" db="EMBL/GenBank/DDBJ databases">
        <title>The Genome Sequence of Fusarium oxysporum Cotton.</title>
        <authorList>
            <consortium name="The Broad Institute Genome Sequencing Platform"/>
            <person name="Ma L.-J."/>
            <person name="Gale L.R."/>
            <person name="Schwartz D.C."/>
            <person name="Zhou S."/>
            <person name="Corby-Kistler H."/>
            <person name="Young S.K."/>
            <person name="Zeng Q."/>
            <person name="Gargeya S."/>
            <person name="Fitzgerald M."/>
            <person name="Haas B."/>
            <person name="Abouelleil A."/>
            <person name="Alvarado L."/>
            <person name="Arachchi H.M."/>
            <person name="Berlin A."/>
            <person name="Brown A."/>
            <person name="Chapman S.B."/>
            <person name="Chen Z."/>
            <person name="Dunbar C."/>
            <person name="Freedman E."/>
            <person name="Gearin G."/>
            <person name="Goldberg J."/>
            <person name="Griggs A."/>
            <person name="Gujja S."/>
            <person name="Heiman D."/>
            <person name="Howarth C."/>
            <person name="Larson L."/>
            <person name="Lui A."/>
            <person name="MacDonald P.J.P."/>
            <person name="Montmayeur A."/>
            <person name="Murphy C."/>
            <person name="Neiman D."/>
            <person name="Pearson M."/>
            <person name="Priest M."/>
            <person name="Roberts A."/>
            <person name="Saif S."/>
            <person name="Shea T."/>
            <person name="Shenoy N."/>
            <person name="Sisk P."/>
            <person name="Stolte C."/>
            <person name="Sykes S."/>
            <person name="Wortman J."/>
            <person name="Nusbaum C."/>
            <person name="Birren B."/>
        </authorList>
    </citation>
    <scope>NUCLEOTIDE SEQUENCE [LARGE SCALE GENOMIC DNA]</scope>
    <source>
        <strain evidence="2">25433</strain>
    </source>
</reference>